<keyword evidence="6" id="KW-1185">Reference proteome</keyword>
<keyword evidence="1" id="KW-0597">Phosphoprotein</keyword>
<dbReference type="EMBL" id="LNYG01000004">
    <property type="protein sequence ID" value="KTD13036.1"/>
    <property type="molecule type" value="Genomic_DNA"/>
</dbReference>
<dbReference type="Pfam" id="PF00072">
    <property type="entry name" value="Response_reg"/>
    <property type="match status" value="1"/>
</dbReference>
<organism evidence="3 5">
    <name type="scientific">Legionella jamestowniensis</name>
    <dbReference type="NCBI Taxonomy" id="455"/>
    <lineage>
        <taxon>Bacteria</taxon>
        <taxon>Pseudomonadati</taxon>
        <taxon>Pseudomonadota</taxon>
        <taxon>Gammaproteobacteria</taxon>
        <taxon>Legionellales</taxon>
        <taxon>Legionellaceae</taxon>
        <taxon>Legionella</taxon>
    </lineage>
</organism>
<reference evidence="4 6" key="2">
    <citation type="submission" date="2016-05" db="EMBL/GenBank/DDBJ databases">
        <authorList>
            <person name="Prochazka B."/>
            <person name="Indra A."/>
            <person name="Hasenberger P."/>
            <person name="Blaschitz M."/>
            <person name="Wagner L."/>
            <person name="Wewalka G."/>
            <person name="Sorschag S."/>
            <person name="Schmid D."/>
            <person name="Ruppitsch W."/>
        </authorList>
    </citation>
    <scope>NUCLEOTIDE SEQUENCE [LARGE SCALE GENOMIC DNA]</scope>
    <source>
        <strain evidence="4 6">974010_12</strain>
    </source>
</reference>
<feature type="domain" description="Response regulatory" evidence="2">
    <location>
        <begin position="14"/>
        <end position="172"/>
    </location>
</feature>
<dbReference type="SUPFAM" id="SSF52172">
    <property type="entry name" value="CheY-like"/>
    <property type="match status" value="1"/>
</dbReference>
<dbReference type="InterPro" id="IPR011006">
    <property type="entry name" value="CheY-like_superfamily"/>
</dbReference>
<evidence type="ECO:0000256" key="1">
    <source>
        <dbReference type="PROSITE-ProRule" id="PRU00169"/>
    </source>
</evidence>
<evidence type="ECO:0000313" key="5">
    <source>
        <dbReference type="Proteomes" id="UP000054715"/>
    </source>
</evidence>
<accession>A0A0W0UYW7</accession>
<dbReference type="OrthoDB" id="5697380at2"/>
<dbReference type="PATRIC" id="fig|455.5.peg.308"/>
<sequence>MQYFSIPTCYFPSTALFIDDSRDFLLNFVLQLDEGLAYRVFDSPFDALDYINKKKCELVMLSQRCLSEYTEANNCPLTNHTINLNLNAIHAEIYNPKRFSEISVVVVDYAMPGMDGIEFCRRIGNTNIKKILLTGQADEKLAIEAFNEGLIHRYIQKSDPNVAEIITKSIYDLQLQYFQVMSDMIVRMLSVTSPSCLHDKKFAEFFRQLRQEKGIVEYYLADNSGSFLLLDDDANANFLIVKNEADMRLHYDLALDNGASDEVLDQLASGEKIPCFWQATTKPPEWNDWAACLVPAHRFVSEEIYLYAYVSGSALFDVHQNKIVSYHHHLEEIDAEELLLT</sequence>
<reference evidence="3 5" key="1">
    <citation type="submission" date="2015-11" db="EMBL/GenBank/DDBJ databases">
        <title>Genomic analysis of 38 Legionella species identifies large and diverse effector repertoires.</title>
        <authorList>
            <person name="Burstein D."/>
            <person name="Amaro F."/>
            <person name="Zusman T."/>
            <person name="Lifshitz Z."/>
            <person name="Cohen O."/>
            <person name="Gilbert J.A."/>
            <person name="Pupko T."/>
            <person name="Shuman H.A."/>
            <person name="Segal G."/>
        </authorList>
    </citation>
    <scope>NUCLEOTIDE SEQUENCE [LARGE SCALE GENOMIC DNA]</scope>
    <source>
        <strain evidence="3 5">JA-26-G1-E2</strain>
    </source>
</reference>
<dbReference type="STRING" id="455.Ljam_0294"/>
<dbReference type="Proteomes" id="UP000054715">
    <property type="component" value="Unassembled WGS sequence"/>
</dbReference>
<evidence type="ECO:0000313" key="4">
    <source>
        <dbReference type="EMBL" id="OCH98184.1"/>
    </source>
</evidence>
<protein>
    <submittedName>
        <fullName evidence="4">MFS transporter</fullName>
    </submittedName>
    <submittedName>
        <fullName evidence="3">Two component response regulator</fullName>
    </submittedName>
</protein>
<evidence type="ECO:0000259" key="2">
    <source>
        <dbReference type="PROSITE" id="PS50110"/>
    </source>
</evidence>
<dbReference type="PROSITE" id="PS50110">
    <property type="entry name" value="RESPONSE_REGULATORY"/>
    <property type="match status" value="1"/>
</dbReference>
<proteinExistence type="predicted"/>
<gene>
    <name evidence="4" type="ORF">A8135_11480</name>
    <name evidence="3" type="ORF">Ljam_0294</name>
</gene>
<feature type="modified residue" description="4-aspartylphosphate" evidence="1">
    <location>
        <position position="108"/>
    </location>
</feature>
<name>A0A0W0UYW7_9GAMM</name>
<dbReference type="AlphaFoldDB" id="A0A0W0UYW7"/>
<dbReference type="EMBL" id="LYOZ01000016">
    <property type="protein sequence ID" value="OCH98184.1"/>
    <property type="molecule type" value="Genomic_DNA"/>
</dbReference>
<dbReference type="Gene3D" id="3.40.50.2300">
    <property type="match status" value="1"/>
</dbReference>
<evidence type="ECO:0000313" key="6">
    <source>
        <dbReference type="Proteomes" id="UP000093336"/>
    </source>
</evidence>
<comment type="caution">
    <text evidence="3">The sequence shown here is derived from an EMBL/GenBank/DDBJ whole genome shotgun (WGS) entry which is preliminary data.</text>
</comment>
<dbReference type="InterPro" id="IPR001789">
    <property type="entry name" value="Sig_transdc_resp-reg_receiver"/>
</dbReference>
<dbReference type="GO" id="GO:0000160">
    <property type="term" value="P:phosphorelay signal transduction system"/>
    <property type="evidence" value="ECO:0007669"/>
    <property type="project" value="InterPro"/>
</dbReference>
<evidence type="ECO:0000313" key="3">
    <source>
        <dbReference type="EMBL" id="KTD13036.1"/>
    </source>
</evidence>
<dbReference type="RefSeq" id="WP_058448370.1">
    <property type="nucleotide sequence ID" value="NZ_CAAAJF010000014.1"/>
</dbReference>
<dbReference type="Proteomes" id="UP000093336">
    <property type="component" value="Unassembled WGS sequence"/>
</dbReference>